<dbReference type="EMBL" id="UZAI01001225">
    <property type="protein sequence ID" value="VDO59705.1"/>
    <property type="molecule type" value="Genomic_DNA"/>
</dbReference>
<sequence>MIAEGSFQETLDPGFMLLGTRQQGVPVILKELILFKQTLKTNKDWTAVRIHESATRAITKLLEYLSHTSKVRFVPEGASCAPDRYCFHQECVLPHVVFQSICPTGPINKQLENGHIIYKNVTCSDHGLCTNAGFCLCHPEWTGNACELAVVITNKSNTITNDRNSSSSSSSSSSSIVSSQSTIMNNMNPLSSEVIHWIWDYLEQMQKSYGNSRNFQLKRFSMLFFCPSIYSHLSHVFSSVGSVCSVCVERERVREYESYF</sequence>
<dbReference type="Proteomes" id="UP000277204">
    <property type="component" value="Unassembled WGS sequence"/>
</dbReference>
<dbReference type="Pfam" id="PF23106">
    <property type="entry name" value="EGF_Teneurin"/>
    <property type="match status" value="1"/>
</dbReference>
<organism evidence="1 2">
    <name type="scientific">Schistosoma margrebowiei</name>
    <dbReference type="NCBI Taxonomy" id="48269"/>
    <lineage>
        <taxon>Eukaryota</taxon>
        <taxon>Metazoa</taxon>
        <taxon>Spiralia</taxon>
        <taxon>Lophotrochozoa</taxon>
        <taxon>Platyhelminthes</taxon>
        <taxon>Trematoda</taxon>
        <taxon>Digenea</taxon>
        <taxon>Strigeidida</taxon>
        <taxon>Schistosomatoidea</taxon>
        <taxon>Schistosomatidae</taxon>
        <taxon>Schistosoma</taxon>
    </lineage>
</organism>
<reference evidence="1 2" key="1">
    <citation type="submission" date="2018-11" db="EMBL/GenBank/DDBJ databases">
        <authorList>
            <consortium name="Pathogen Informatics"/>
        </authorList>
    </citation>
    <scope>NUCLEOTIDE SEQUENCE [LARGE SCALE GENOMIC DNA]</scope>
    <source>
        <strain evidence="1 2">Zambia</strain>
    </source>
</reference>
<dbReference type="SUPFAM" id="SSF57196">
    <property type="entry name" value="EGF/Laminin"/>
    <property type="match status" value="1"/>
</dbReference>
<dbReference type="PROSITE" id="PS00022">
    <property type="entry name" value="EGF_1"/>
    <property type="match status" value="1"/>
</dbReference>
<dbReference type="Gene3D" id="2.10.25.10">
    <property type="entry name" value="Laminin"/>
    <property type="match status" value="1"/>
</dbReference>
<accession>A0A183LJM9</accession>
<evidence type="ECO:0000313" key="2">
    <source>
        <dbReference type="Proteomes" id="UP000277204"/>
    </source>
</evidence>
<evidence type="ECO:0000313" key="1">
    <source>
        <dbReference type="EMBL" id="VDO59705.1"/>
    </source>
</evidence>
<proteinExistence type="predicted"/>
<dbReference type="STRING" id="48269.A0A183LJM9"/>
<gene>
    <name evidence="1" type="ORF">SMRZ_LOCUS4004</name>
</gene>
<dbReference type="AlphaFoldDB" id="A0A183LJM9"/>
<keyword evidence="2" id="KW-1185">Reference proteome</keyword>
<protein>
    <submittedName>
        <fullName evidence="1">Uncharacterized protein</fullName>
    </submittedName>
</protein>
<name>A0A183LJM9_9TREM</name>
<dbReference type="InterPro" id="IPR000742">
    <property type="entry name" value="EGF"/>
</dbReference>